<dbReference type="InterPro" id="IPR001312">
    <property type="entry name" value="Hexokinase"/>
</dbReference>
<evidence type="ECO:0000256" key="11">
    <source>
        <dbReference type="ARBA" id="ARBA00048160"/>
    </source>
</evidence>
<dbReference type="GO" id="GO:0008865">
    <property type="term" value="F:fructokinase activity"/>
    <property type="evidence" value="ECO:0007669"/>
    <property type="project" value="TreeGrafter"/>
</dbReference>
<dbReference type="UniPathway" id="UPA00242"/>
<evidence type="ECO:0000256" key="14">
    <source>
        <dbReference type="RuleBase" id="RU362007"/>
    </source>
</evidence>
<dbReference type="GO" id="GO:0006096">
    <property type="term" value="P:glycolytic process"/>
    <property type="evidence" value="ECO:0007669"/>
    <property type="project" value="UniProtKB-UniPathway"/>
</dbReference>
<comment type="catalytic activity">
    <reaction evidence="9">
        <text>a D-hexose + ATP = a D-hexose 6-phosphate + ADP + H(+)</text>
        <dbReference type="Rhea" id="RHEA:22740"/>
        <dbReference type="ChEBI" id="CHEBI:4194"/>
        <dbReference type="ChEBI" id="CHEBI:15378"/>
        <dbReference type="ChEBI" id="CHEBI:30616"/>
        <dbReference type="ChEBI" id="CHEBI:229467"/>
        <dbReference type="ChEBI" id="CHEBI:456216"/>
        <dbReference type="EC" id="2.7.1.1"/>
    </reaction>
    <physiologicalReaction direction="left-to-right" evidence="9">
        <dbReference type="Rhea" id="RHEA:22741"/>
    </physiologicalReaction>
</comment>
<dbReference type="InterPro" id="IPR022673">
    <property type="entry name" value="Hexokinase_C"/>
</dbReference>
<keyword evidence="5 14" id="KW-0547">Nucleotide-binding</keyword>
<gene>
    <name evidence="17" type="ORF">OXX778_LOCUS4256</name>
</gene>
<comment type="catalytic activity">
    <reaction evidence="10">
        <text>D-fructose + ATP = D-fructose 6-phosphate + ADP + H(+)</text>
        <dbReference type="Rhea" id="RHEA:16125"/>
        <dbReference type="ChEBI" id="CHEBI:15378"/>
        <dbReference type="ChEBI" id="CHEBI:30616"/>
        <dbReference type="ChEBI" id="CHEBI:37721"/>
        <dbReference type="ChEBI" id="CHEBI:61527"/>
        <dbReference type="ChEBI" id="CHEBI:456216"/>
        <dbReference type="EC" id="2.7.1.1"/>
    </reaction>
    <physiologicalReaction direction="left-to-right" evidence="10">
        <dbReference type="Rhea" id="RHEA:16126"/>
    </physiologicalReaction>
</comment>
<dbReference type="Proteomes" id="UP000663879">
    <property type="component" value="Unassembled WGS sequence"/>
</dbReference>
<protein>
    <recommendedName>
        <fullName evidence="14">Phosphotransferase</fullName>
        <ecNumber evidence="14">2.7.1.-</ecNumber>
    </recommendedName>
</protein>
<name>A0A813Q110_9BILA</name>
<organism evidence="17 18">
    <name type="scientific">Brachionus calyciflorus</name>
    <dbReference type="NCBI Taxonomy" id="104777"/>
    <lineage>
        <taxon>Eukaryota</taxon>
        <taxon>Metazoa</taxon>
        <taxon>Spiralia</taxon>
        <taxon>Gnathifera</taxon>
        <taxon>Rotifera</taxon>
        <taxon>Eurotatoria</taxon>
        <taxon>Monogononta</taxon>
        <taxon>Pseudotrocha</taxon>
        <taxon>Ploima</taxon>
        <taxon>Brachionidae</taxon>
        <taxon>Brachionus</taxon>
    </lineage>
</organism>
<comment type="pathway">
    <text evidence="1">Carbohydrate degradation; glycolysis; D-glyceraldehyde 3-phosphate and glycerone phosphate from D-glucose: step 1/4.</text>
</comment>
<feature type="domain" description="Hexokinase C-terminal" evidence="16">
    <location>
        <begin position="303"/>
        <end position="543"/>
    </location>
</feature>
<evidence type="ECO:0000313" key="17">
    <source>
        <dbReference type="EMBL" id="CAF0757562.1"/>
    </source>
</evidence>
<dbReference type="GO" id="GO:0005536">
    <property type="term" value="F:D-glucose binding"/>
    <property type="evidence" value="ECO:0007669"/>
    <property type="project" value="InterPro"/>
</dbReference>
<keyword evidence="8 14" id="KW-0324">Glycolysis</keyword>
<keyword evidence="6 14" id="KW-0418">Kinase</keyword>
<dbReference type="PROSITE" id="PS00378">
    <property type="entry name" value="HEXOKINASE_1"/>
    <property type="match status" value="1"/>
</dbReference>
<comment type="function">
    <text evidence="13">Catalyzes the phosphorylation of various hexoses to hexose 6-phosphate.</text>
</comment>
<dbReference type="InterPro" id="IPR022672">
    <property type="entry name" value="Hexokinase_N"/>
</dbReference>
<dbReference type="CDD" id="cd24019">
    <property type="entry name" value="ASKHA_NBD_HK_meta"/>
    <property type="match status" value="1"/>
</dbReference>
<dbReference type="GO" id="GO:0005829">
    <property type="term" value="C:cytosol"/>
    <property type="evidence" value="ECO:0007669"/>
    <property type="project" value="TreeGrafter"/>
</dbReference>
<dbReference type="Pfam" id="PF03727">
    <property type="entry name" value="Hexokinase_2"/>
    <property type="match status" value="1"/>
</dbReference>
<dbReference type="PANTHER" id="PTHR19443">
    <property type="entry name" value="HEXOKINASE"/>
    <property type="match status" value="1"/>
</dbReference>
<dbReference type="FunFam" id="3.40.367.20:FF:000005">
    <property type="entry name" value="Phosphotransferase"/>
    <property type="match status" value="1"/>
</dbReference>
<dbReference type="PANTHER" id="PTHR19443:SF16">
    <property type="entry name" value="HEXOKINASE TYPE 1-RELATED"/>
    <property type="match status" value="1"/>
</dbReference>
<reference evidence="17" key="1">
    <citation type="submission" date="2021-02" db="EMBL/GenBank/DDBJ databases">
        <authorList>
            <person name="Nowell W R."/>
        </authorList>
    </citation>
    <scope>NUCLEOTIDE SEQUENCE</scope>
    <source>
        <strain evidence="17">Ploen Becks lab</strain>
    </source>
</reference>
<dbReference type="OrthoDB" id="419537at2759"/>
<evidence type="ECO:0000256" key="10">
    <source>
        <dbReference type="ARBA" id="ARBA00047905"/>
    </source>
</evidence>
<dbReference type="SMR" id="A0A813Q110"/>
<comment type="catalytic activity">
    <reaction evidence="12">
        <text>D-mannose + ATP = D-mannose 6-phosphate + ADP + H(+)</text>
        <dbReference type="Rhea" id="RHEA:11028"/>
        <dbReference type="ChEBI" id="CHEBI:4208"/>
        <dbReference type="ChEBI" id="CHEBI:15378"/>
        <dbReference type="ChEBI" id="CHEBI:30616"/>
        <dbReference type="ChEBI" id="CHEBI:58735"/>
        <dbReference type="ChEBI" id="CHEBI:456216"/>
        <dbReference type="EC" id="2.7.1.1"/>
    </reaction>
    <physiologicalReaction direction="left-to-right" evidence="12">
        <dbReference type="Rhea" id="RHEA:11029"/>
    </physiologicalReaction>
</comment>
<evidence type="ECO:0000259" key="15">
    <source>
        <dbReference type="Pfam" id="PF00349"/>
    </source>
</evidence>
<accession>A0A813Q110</accession>
<keyword evidence="4 14" id="KW-0808">Transferase</keyword>
<evidence type="ECO:0000256" key="5">
    <source>
        <dbReference type="ARBA" id="ARBA00022741"/>
    </source>
</evidence>
<dbReference type="GO" id="GO:0006006">
    <property type="term" value="P:glucose metabolic process"/>
    <property type="evidence" value="ECO:0007669"/>
    <property type="project" value="TreeGrafter"/>
</dbReference>
<dbReference type="SUPFAM" id="SSF53067">
    <property type="entry name" value="Actin-like ATPase domain"/>
    <property type="match status" value="2"/>
</dbReference>
<dbReference type="EC" id="2.7.1.-" evidence="14"/>
<proteinExistence type="inferred from homology"/>
<dbReference type="Pfam" id="PF00349">
    <property type="entry name" value="Hexokinase_1"/>
    <property type="match status" value="1"/>
</dbReference>
<evidence type="ECO:0000256" key="12">
    <source>
        <dbReference type="ARBA" id="ARBA00050361"/>
    </source>
</evidence>
<dbReference type="UniPathway" id="UPA00109">
    <property type="reaction ID" value="UER00180"/>
</dbReference>
<evidence type="ECO:0000256" key="3">
    <source>
        <dbReference type="ARBA" id="ARBA00009225"/>
    </source>
</evidence>
<evidence type="ECO:0000256" key="4">
    <source>
        <dbReference type="ARBA" id="ARBA00022679"/>
    </source>
</evidence>
<evidence type="ECO:0000256" key="13">
    <source>
        <dbReference type="ARBA" id="ARBA00059457"/>
    </source>
</evidence>
<evidence type="ECO:0000256" key="2">
    <source>
        <dbReference type="ARBA" id="ARBA00005028"/>
    </source>
</evidence>
<dbReference type="AlphaFoldDB" id="A0A813Q110"/>
<evidence type="ECO:0000259" key="16">
    <source>
        <dbReference type="Pfam" id="PF03727"/>
    </source>
</evidence>
<feature type="domain" description="Hexokinase N-terminal" evidence="15">
    <location>
        <begin position="100"/>
        <end position="296"/>
    </location>
</feature>
<dbReference type="PRINTS" id="PR00475">
    <property type="entry name" value="HEXOKINASE"/>
</dbReference>
<comment type="pathway">
    <text evidence="2">Carbohydrate metabolism; hexose metabolism.</text>
</comment>
<keyword evidence="7 14" id="KW-0067">ATP-binding</keyword>
<comment type="similarity">
    <text evidence="3 14">Belongs to the hexokinase family.</text>
</comment>
<evidence type="ECO:0000256" key="1">
    <source>
        <dbReference type="ARBA" id="ARBA00004888"/>
    </source>
</evidence>
<evidence type="ECO:0000256" key="9">
    <source>
        <dbReference type="ARBA" id="ARBA00044613"/>
    </source>
</evidence>
<comment type="catalytic activity">
    <reaction evidence="11">
        <text>D-glucose + ATP = D-glucose 6-phosphate + ADP + H(+)</text>
        <dbReference type="Rhea" id="RHEA:17825"/>
        <dbReference type="ChEBI" id="CHEBI:4167"/>
        <dbReference type="ChEBI" id="CHEBI:15378"/>
        <dbReference type="ChEBI" id="CHEBI:30616"/>
        <dbReference type="ChEBI" id="CHEBI:61548"/>
        <dbReference type="ChEBI" id="CHEBI:456216"/>
        <dbReference type="EC" id="2.7.1.1"/>
    </reaction>
    <physiologicalReaction direction="left-to-right" evidence="11">
        <dbReference type="Rhea" id="RHEA:17826"/>
    </physiologicalReaction>
</comment>
<dbReference type="GO" id="GO:0005524">
    <property type="term" value="F:ATP binding"/>
    <property type="evidence" value="ECO:0007669"/>
    <property type="project" value="UniProtKB-UniRule"/>
</dbReference>
<dbReference type="GO" id="GO:0004340">
    <property type="term" value="F:glucokinase activity"/>
    <property type="evidence" value="ECO:0007669"/>
    <property type="project" value="TreeGrafter"/>
</dbReference>
<comment type="caution">
    <text evidence="17">The sequence shown here is derived from an EMBL/GenBank/DDBJ whole genome shotgun (WGS) entry which is preliminary data.</text>
</comment>
<evidence type="ECO:0000256" key="7">
    <source>
        <dbReference type="ARBA" id="ARBA00022840"/>
    </source>
</evidence>
<evidence type="ECO:0000313" key="18">
    <source>
        <dbReference type="Proteomes" id="UP000663879"/>
    </source>
</evidence>
<dbReference type="InterPro" id="IPR043129">
    <property type="entry name" value="ATPase_NBD"/>
</dbReference>
<dbReference type="Gene3D" id="3.40.367.20">
    <property type="match status" value="1"/>
</dbReference>
<dbReference type="GO" id="GO:0005739">
    <property type="term" value="C:mitochondrion"/>
    <property type="evidence" value="ECO:0007669"/>
    <property type="project" value="TreeGrafter"/>
</dbReference>
<evidence type="ECO:0000256" key="6">
    <source>
        <dbReference type="ARBA" id="ARBA00022777"/>
    </source>
</evidence>
<evidence type="ECO:0000256" key="8">
    <source>
        <dbReference type="ARBA" id="ARBA00023152"/>
    </source>
</evidence>
<keyword evidence="18" id="KW-1185">Reference proteome</keyword>
<dbReference type="EMBL" id="CAJNOC010000409">
    <property type="protein sequence ID" value="CAF0757562.1"/>
    <property type="molecule type" value="Genomic_DNA"/>
</dbReference>
<dbReference type="InterPro" id="IPR019807">
    <property type="entry name" value="Hexokinase_BS"/>
</dbReference>
<sequence>MSQIPIDIPIDSTSENIANETFSEIIKSNTNTLRNLIRKLFNTSASTVSIGLIGLLGYAIYKSYKPSKSSQNSKAQATLLNYVEPDIGKFKRPKEQIDEIQKRLDEFKLSDEILKQVMDILEAEIEKGLNRSTNSEADLKMLPTYVCQLPTGKESNDILALDLGGSNFRVLYIRLRENEQPIIVNKVFIVSESIMKGTGEKLFSHIANCLYLFMKNHNLDLNRTYPLGFTFSFPCRQLGLSKAMLLRWTKGFSCSDVVGEDIVATLQRYIDARGDIKVKVCVLINDTVGTLMSTAYYDRKTSIGLILGTGTNVCYIENIDRIGTLDPFDDLDQKQMLVNTEWGAFGENGSIDFIRSRYDDEIDKTSINIGKQIFEKMVSGMYLGELVRLMILELIDRELIFVEEMKKNAYRHALFTKGSFYTKYLNEIESDSNTKFTRTKRILKELAGIENLSNEDCAVVKCICMAVTKRAGKLVAAGLAVILKRMNRAECTIAVDGSLFRYHPRLQAVLEKTLTNLVSSLNKFKIALSTDGSGRGAAVVAAVAAENDPIFK</sequence>
<dbReference type="FunFam" id="3.30.420.40:FF:000095">
    <property type="entry name" value="Phosphotransferase"/>
    <property type="match status" value="1"/>
</dbReference>
<dbReference type="Gene3D" id="3.30.420.40">
    <property type="match status" value="1"/>
</dbReference>
<dbReference type="GO" id="GO:0001678">
    <property type="term" value="P:intracellular glucose homeostasis"/>
    <property type="evidence" value="ECO:0007669"/>
    <property type="project" value="InterPro"/>
</dbReference>
<dbReference type="PROSITE" id="PS51748">
    <property type="entry name" value="HEXOKINASE_2"/>
    <property type="match status" value="1"/>
</dbReference>